<protein>
    <submittedName>
        <fullName evidence="1">Uncharacterized protein</fullName>
    </submittedName>
</protein>
<keyword evidence="2" id="KW-1185">Reference proteome</keyword>
<reference evidence="1" key="1">
    <citation type="journal article" date="2019" name="bioRxiv">
        <title>The Genome of the Zebra Mussel, Dreissena polymorpha: A Resource for Invasive Species Research.</title>
        <authorList>
            <person name="McCartney M.A."/>
            <person name="Auch B."/>
            <person name="Kono T."/>
            <person name="Mallez S."/>
            <person name="Zhang Y."/>
            <person name="Obille A."/>
            <person name="Becker A."/>
            <person name="Abrahante J.E."/>
            <person name="Garbe J."/>
            <person name="Badalamenti J.P."/>
            <person name="Herman A."/>
            <person name="Mangelson H."/>
            <person name="Liachko I."/>
            <person name="Sullivan S."/>
            <person name="Sone E.D."/>
            <person name="Koren S."/>
            <person name="Silverstein K.A.T."/>
            <person name="Beckman K.B."/>
            <person name="Gohl D.M."/>
        </authorList>
    </citation>
    <scope>NUCLEOTIDE SEQUENCE</scope>
    <source>
        <strain evidence="1">Duluth1</strain>
        <tissue evidence="1">Whole animal</tissue>
    </source>
</reference>
<comment type="caution">
    <text evidence="1">The sequence shown here is derived from an EMBL/GenBank/DDBJ whole genome shotgun (WGS) entry which is preliminary data.</text>
</comment>
<accession>A0A9D4EAB8</accession>
<sequence length="55" mass="5780">MSPVAESLTCMTDRVPPALPSSVLSVLGTPLFSRACCRISSPRPASWTSAATWVS</sequence>
<dbReference type="AlphaFoldDB" id="A0A9D4EAB8"/>
<evidence type="ECO:0000313" key="2">
    <source>
        <dbReference type="Proteomes" id="UP000828390"/>
    </source>
</evidence>
<proteinExistence type="predicted"/>
<reference evidence="1" key="2">
    <citation type="submission" date="2020-11" db="EMBL/GenBank/DDBJ databases">
        <authorList>
            <person name="McCartney M.A."/>
            <person name="Auch B."/>
            <person name="Kono T."/>
            <person name="Mallez S."/>
            <person name="Becker A."/>
            <person name="Gohl D.M."/>
            <person name="Silverstein K.A.T."/>
            <person name="Koren S."/>
            <person name="Bechman K.B."/>
            <person name="Herman A."/>
            <person name="Abrahante J.E."/>
            <person name="Garbe J."/>
        </authorList>
    </citation>
    <scope>NUCLEOTIDE SEQUENCE</scope>
    <source>
        <strain evidence="1">Duluth1</strain>
        <tissue evidence="1">Whole animal</tissue>
    </source>
</reference>
<evidence type="ECO:0000313" key="1">
    <source>
        <dbReference type="EMBL" id="KAH3774557.1"/>
    </source>
</evidence>
<gene>
    <name evidence="1" type="ORF">DPMN_175939</name>
</gene>
<dbReference type="EMBL" id="JAIWYP010000009">
    <property type="protein sequence ID" value="KAH3774557.1"/>
    <property type="molecule type" value="Genomic_DNA"/>
</dbReference>
<dbReference type="Proteomes" id="UP000828390">
    <property type="component" value="Unassembled WGS sequence"/>
</dbReference>
<organism evidence="1 2">
    <name type="scientific">Dreissena polymorpha</name>
    <name type="common">Zebra mussel</name>
    <name type="synonym">Mytilus polymorpha</name>
    <dbReference type="NCBI Taxonomy" id="45954"/>
    <lineage>
        <taxon>Eukaryota</taxon>
        <taxon>Metazoa</taxon>
        <taxon>Spiralia</taxon>
        <taxon>Lophotrochozoa</taxon>
        <taxon>Mollusca</taxon>
        <taxon>Bivalvia</taxon>
        <taxon>Autobranchia</taxon>
        <taxon>Heteroconchia</taxon>
        <taxon>Euheterodonta</taxon>
        <taxon>Imparidentia</taxon>
        <taxon>Neoheterodontei</taxon>
        <taxon>Myida</taxon>
        <taxon>Dreissenoidea</taxon>
        <taxon>Dreissenidae</taxon>
        <taxon>Dreissena</taxon>
    </lineage>
</organism>
<name>A0A9D4EAB8_DREPO</name>